<sequence>MQKNVRQLEVLKQIMEPNAEKCVSAKFTETAIKKSTSVKSSEVLWHLKKYFSYNLLLFNITLQKIC</sequence>
<dbReference type="Proteomes" id="UP000189761">
    <property type="component" value="Unassembled WGS sequence"/>
</dbReference>
<accession>A0A8E2IBH6</accession>
<evidence type="ECO:0000313" key="2">
    <source>
        <dbReference type="Proteomes" id="UP000189761"/>
    </source>
</evidence>
<comment type="caution">
    <text evidence="1">The sequence shown here is derived from an EMBL/GenBank/DDBJ whole genome shotgun (WGS) entry which is preliminary data.</text>
</comment>
<evidence type="ECO:0000313" key="1">
    <source>
        <dbReference type="EMBL" id="OOP69837.1"/>
    </source>
</evidence>
<dbReference type="AlphaFoldDB" id="A0A8E2IBH6"/>
<organism evidence="1 2">
    <name type="scientific">Heyndrickxia oleronia</name>
    <dbReference type="NCBI Taxonomy" id="38875"/>
    <lineage>
        <taxon>Bacteria</taxon>
        <taxon>Bacillati</taxon>
        <taxon>Bacillota</taxon>
        <taxon>Bacilli</taxon>
        <taxon>Bacillales</taxon>
        <taxon>Bacillaceae</taxon>
        <taxon>Heyndrickxia</taxon>
    </lineage>
</organism>
<protein>
    <submittedName>
        <fullName evidence="1">Uncharacterized protein</fullName>
    </submittedName>
</protein>
<gene>
    <name evidence="1" type="ORF">BWZ43_02880</name>
</gene>
<name>A0A8E2IBH6_9BACI</name>
<dbReference type="EMBL" id="MTLA01000030">
    <property type="protein sequence ID" value="OOP69837.1"/>
    <property type="molecule type" value="Genomic_DNA"/>
</dbReference>
<proteinExistence type="predicted"/>
<keyword evidence="2" id="KW-1185">Reference proteome</keyword>
<reference evidence="1 2" key="1">
    <citation type="submission" date="2017-01" db="EMBL/GenBank/DDBJ databases">
        <title>Draft genome sequence of Bacillus oleronius.</title>
        <authorList>
            <person name="Allam M."/>
        </authorList>
    </citation>
    <scope>NUCLEOTIDE SEQUENCE [LARGE SCALE GENOMIC DNA]</scope>
    <source>
        <strain evidence="1 2">DSM 9356</strain>
    </source>
</reference>